<dbReference type="GO" id="GO:0003713">
    <property type="term" value="F:transcription coactivator activity"/>
    <property type="evidence" value="ECO:0007669"/>
    <property type="project" value="InterPro"/>
</dbReference>
<reference evidence="10" key="1">
    <citation type="submission" date="2021-10" db="EMBL/GenBank/DDBJ databases">
        <title>Melipona bicolor Genome sequencing and assembly.</title>
        <authorList>
            <person name="Araujo N.S."/>
            <person name="Arias M.C."/>
        </authorList>
    </citation>
    <scope>NUCLEOTIDE SEQUENCE</scope>
    <source>
        <strain evidence="10">USP_2M_L1-L4_2017</strain>
        <tissue evidence="10">Whole body</tissue>
    </source>
</reference>
<dbReference type="AlphaFoldDB" id="A0AA40KDZ3"/>
<keyword evidence="5" id="KW-0010">Activator</keyword>
<dbReference type="GO" id="GO:0007221">
    <property type="term" value="P:positive regulation of transcription of Notch receptor target"/>
    <property type="evidence" value="ECO:0007669"/>
    <property type="project" value="InterPro"/>
</dbReference>
<evidence type="ECO:0000256" key="7">
    <source>
        <dbReference type="ARBA" id="ARBA00023242"/>
    </source>
</evidence>
<comment type="similarity">
    <text evidence="2">Belongs to the mastermind family.</text>
</comment>
<keyword evidence="11" id="KW-1185">Reference proteome</keyword>
<evidence type="ECO:0000256" key="8">
    <source>
        <dbReference type="SAM" id="MobiDB-lite"/>
    </source>
</evidence>
<evidence type="ECO:0000256" key="2">
    <source>
        <dbReference type="ARBA" id="ARBA00008081"/>
    </source>
</evidence>
<dbReference type="InterPro" id="IPR046369">
    <property type="entry name" value="MAML1-3"/>
</dbReference>
<keyword evidence="7" id="KW-0539">Nucleus</keyword>
<evidence type="ECO:0000259" key="9">
    <source>
        <dbReference type="SMART" id="SM01275"/>
    </source>
</evidence>
<feature type="region of interest" description="Disordered" evidence="8">
    <location>
        <begin position="1"/>
        <end position="22"/>
    </location>
</feature>
<dbReference type="PANTHER" id="PTHR15692:SF20">
    <property type="entry name" value="NEUROGENIC MASTERMIND-LIKE N-TERMINAL DOMAIN-CONTAINING PROTEIN"/>
    <property type="match status" value="1"/>
</dbReference>
<comment type="caution">
    <text evidence="10">The sequence shown here is derived from an EMBL/GenBank/DDBJ whole genome shotgun (WGS) entry which is preliminary data.</text>
</comment>
<evidence type="ECO:0000256" key="4">
    <source>
        <dbReference type="ARBA" id="ARBA00023015"/>
    </source>
</evidence>
<dbReference type="Proteomes" id="UP001177670">
    <property type="component" value="Unassembled WGS sequence"/>
</dbReference>
<protein>
    <recommendedName>
        <fullName evidence="9">Neurogenic mastermind-like N-terminal domain-containing protein</fullName>
    </recommendedName>
</protein>
<dbReference type="Gene3D" id="6.10.250.970">
    <property type="match status" value="1"/>
</dbReference>
<dbReference type="PANTHER" id="PTHR15692">
    <property type="entry name" value="MASTERMIND-LIKE"/>
    <property type="match status" value="1"/>
</dbReference>
<evidence type="ECO:0000256" key="6">
    <source>
        <dbReference type="ARBA" id="ARBA00023163"/>
    </source>
</evidence>
<proteinExistence type="inferred from homology"/>
<feature type="domain" description="Neurogenic mastermind-like N-terminal" evidence="9">
    <location>
        <begin position="89"/>
        <end position="148"/>
    </location>
</feature>
<dbReference type="GO" id="GO:0016607">
    <property type="term" value="C:nuclear speck"/>
    <property type="evidence" value="ECO:0007669"/>
    <property type="project" value="UniProtKB-SubCell"/>
</dbReference>
<feature type="compositionally biased region" description="Pro residues" evidence="8">
    <location>
        <begin position="9"/>
        <end position="19"/>
    </location>
</feature>
<comment type="subcellular location">
    <subcellularLocation>
        <location evidence="1">Nucleus speckle</location>
    </subcellularLocation>
</comment>
<name>A0AA40KDZ3_9HYME</name>
<evidence type="ECO:0000313" key="10">
    <source>
        <dbReference type="EMBL" id="KAK1116556.1"/>
    </source>
</evidence>
<evidence type="ECO:0000313" key="11">
    <source>
        <dbReference type="Proteomes" id="UP001177670"/>
    </source>
</evidence>
<accession>A0AA40KDZ3</accession>
<evidence type="ECO:0000256" key="1">
    <source>
        <dbReference type="ARBA" id="ARBA00004324"/>
    </source>
</evidence>
<keyword evidence="4" id="KW-0805">Transcription regulation</keyword>
<organism evidence="10 11">
    <name type="scientific">Melipona bicolor</name>
    <dbReference type="NCBI Taxonomy" id="60889"/>
    <lineage>
        <taxon>Eukaryota</taxon>
        <taxon>Metazoa</taxon>
        <taxon>Ecdysozoa</taxon>
        <taxon>Arthropoda</taxon>
        <taxon>Hexapoda</taxon>
        <taxon>Insecta</taxon>
        <taxon>Pterygota</taxon>
        <taxon>Neoptera</taxon>
        <taxon>Endopterygota</taxon>
        <taxon>Hymenoptera</taxon>
        <taxon>Apocrita</taxon>
        <taxon>Aculeata</taxon>
        <taxon>Apoidea</taxon>
        <taxon>Anthophila</taxon>
        <taxon>Apidae</taxon>
        <taxon>Melipona</taxon>
    </lineage>
</organism>
<keyword evidence="3" id="KW-0914">Notch signaling pathway</keyword>
<dbReference type="EMBL" id="JAHYIQ010000070">
    <property type="protein sequence ID" value="KAK1116556.1"/>
    <property type="molecule type" value="Genomic_DNA"/>
</dbReference>
<evidence type="ECO:0000256" key="3">
    <source>
        <dbReference type="ARBA" id="ARBA00022976"/>
    </source>
</evidence>
<dbReference type="Pfam" id="PF09596">
    <property type="entry name" value="MamL-1"/>
    <property type="match status" value="1"/>
</dbReference>
<dbReference type="InterPro" id="IPR046370">
    <property type="entry name" value="MAML_N_sf"/>
</dbReference>
<gene>
    <name evidence="10" type="ORF">K0M31_018957</name>
</gene>
<sequence>MEAGGLLPRQPPQGPPGTAPGPISVCVGQAPNTNVNNANNVNNLQNTVLAQSAGIHDLNAAGQLSITSQQLQLQQQMGQAPGMGEVLTPKRQAVVDRLRRRIESYRRRQTDCIPRFDQSFNGLCEQNIQDTLVLKQRFLESKAKRQAKKTDKKQSEPVGLSSVHVVSHIYSTCWLSFRVPSSSRGVAHAYTKPV</sequence>
<dbReference type="InterPro" id="IPR019082">
    <property type="entry name" value="Mastermind-like_N"/>
</dbReference>
<dbReference type="SMART" id="SM01275">
    <property type="entry name" value="MamL-1"/>
    <property type="match status" value="1"/>
</dbReference>
<evidence type="ECO:0000256" key="5">
    <source>
        <dbReference type="ARBA" id="ARBA00023159"/>
    </source>
</evidence>
<keyword evidence="6" id="KW-0804">Transcription</keyword>